<dbReference type="SUPFAM" id="SSF51735">
    <property type="entry name" value="NAD(P)-binding Rossmann-fold domains"/>
    <property type="match status" value="1"/>
</dbReference>
<dbReference type="Proteomes" id="UP000565715">
    <property type="component" value="Unassembled WGS sequence"/>
</dbReference>
<comment type="caution">
    <text evidence="3">The sequence shown here is derived from an EMBL/GenBank/DDBJ whole genome shotgun (WGS) entry which is preliminary data.</text>
</comment>
<dbReference type="Gene3D" id="3.40.50.1820">
    <property type="entry name" value="alpha/beta hydrolase"/>
    <property type="match status" value="1"/>
</dbReference>
<dbReference type="EMBL" id="JAAXOO010000005">
    <property type="protein sequence ID" value="NKY35519.1"/>
    <property type="molecule type" value="Genomic_DNA"/>
</dbReference>
<dbReference type="Pfam" id="PF01370">
    <property type="entry name" value="Epimerase"/>
    <property type="match status" value="1"/>
</dbReference>
<evidence type="ECO:0000259" key="2">
    <source>
        <dbReference type="Pfam" id="PF12697"/>
    </source>
</evidence>
<dbReference type="AlphaFoldDB" id="A0A846XJQ7"/>
<dbReference type="InterPro" id="IPR000073">
    <property type="entry name" value="AB_hydrolase_1"/>
</dbReference>
<dbReference type="InterPro" id="IPR001509">
    <property type="entry name" value="Epimerase_deHydtase"/>
</dbReference>
<dbReference type="Gene3D" id="3.40.50.720">
    <property type="entry name" value="NAD(P)-binding Rossmann-like Domain"/>
    <property type="match status" value="1"/>
</dbReference>
<reference evidence="3 4" key="1">
    <citation type="submission" date="2020-04" db="EMBL/GenBank/DDBJ databases">
        <title>MicrobeNet Type strains.</title>
        <authorList>
            <person name="Nicholson A.C."/>
        </authorList>
    </citation>
    <scope>NUCLEOTIDE SEQUENCE [LARGE SCALE GENOMIC DNA]</scope>
    <source>
        <strain evidence="3 4">DSM 45078</strain>
    </source>
</reference>
<dbReference type="SUPFAM" id="SSF53474">
    <property type="entry name" value="alpha/beta-Hydrolases"/>
    <property type="match status" value="1"/>
</dbReference>
<dbReference type="InterPro" id="IPR051783">
    <property type="entry name" value="NAD(P)-dependent_oxidoreduct"/>
</dbReference>
<protein>
    <submittedName>
        <fullName evidence="3">Alpha/beta fold hydrolase</fullName>
    </submittedName>
</protein>
<feature type="domain" description="AB hydrolase-1" evidence="2">
    <location>
        <begin position="352"/>
        <end position="562"/>
    </location>
</feature>
<dbReference type="InterPro" id="IPR029058">
    <property type="entry name" value="AB_hydrolase_fold"/>
</dbReference>
<dbReference type="GO" id="GO:0005737">
    <property type="term" value="C:cytoplasm"/>
    <property type="evidence" value="ECO:0007669"/>
    <property type="project" value="TreeGrafter"/>
</dbReference>
<sequence length="585" mass="61881">MSTPDSVIFGAAGFIGRALVARLLHRGHTVAAALRPGSADRLTGWLDEHGVARERLTVLDCDITDPGLGEVAGLDTAAVRDVYNCAARFSFGLDAGPARAVNIDGALHILDWYTSLPAPRRLVHITGYRVTVPDSAEHDYAVGGYGASKFEADAILRERAAAAGAALTVANPSTVVGPGQYIGLAELVRDLWYGRLPALPGNARTLLPILELDYFVDFLIALPDNPDTAGRSYTVLDPASPPLPELMRILAEHLRVRAPRFTIPTGLVARLPRWLTGVDRERLAFLAEDRYDTSAADEVAAAAGLTMPPAGEVLRNWADHLVSSRFGSAEADPADGFADGLWVSGDRRTPDLVLLHGLPTDSDAWRAVTAATTASTYTADLPGLGRSAPGGSPVHFRPDRLMASVTTRPLLIGHSLGCLPVLRYAAAHPDRISGIVLVAPAFLQSRASWTTRFPGAALVLRRLGPAPLAATLGVPSGPAIDSASANLSRPGAARRAVAALRTASRHEQRAAARRLLAQITVPVHIITGSHDPLEIPVSLPTTVIEGAGHHPHLTHPDRVAEVLDTVRNLFQGHTVVSGRPAPASS</sequence>
<feature type="domain" description="NAD-dependent epimerase/dehydratase" evidence="1">
    <location>
        <begin position="7"/>
        <end position="180"/>
    </location>
</feature>
<dbReference type="InterPro" id="IPR036291">
    <property type="entry name" value="NAD(P)-bd_dom_sf"/>
</dbReference>
<dbReference type="PANTHER" id="PTHR48079">
    <property type="entry name" value="PROTEIN YEEZ"/>
    <property type="match status" value="1"/>
</dbReference>
<gene>
    <name evidence="3" type="ORF">HGA13_20950</name>
</gene>
<accession>A0A846XJQ7</accession>
<proteinExistence type="predicted"/>
<evidence type="ECO:0000313" key="3">
    <source>
        <dbReference type="EMBL" id="NKY35519.1"/>
    </source>
</evidence>
<evidence type="ECO:0000259" key="1">
    <source>
        <dbReference type="Pfam" id="PF01370"/>
    </source>
</evidence>
<dbReference type="Pfam" id="PF12697">
    <property type="entry name" value="Abhydrolase_6"/>
    <property type="match status" value="1"/>
</dbReference>
<evidence type="ECO:0000313" key="4">
    <source>
        <dbReference type="Proteomes" id="UP000565715"/>
    </source>
</evidence>
<keyword evidence="4" id="KW-1185">Reference proteome</keyword>
<dbReference type="GO" id="GO:0016787">
    <property type="term" value="F:hydrolase activity"/>
    <property type="evidence" value="ECO:0007669"/>
    <property type="project" value="UniProtKB-KW"/>
</dbReference>
<organism evidence="3 4">
    <name type="scientific">Nocardia speluncae</name>
    <dbReference type="NCBI Taxonomy" id="419477"/>
    <lineage>
        <taxon>Bacteria</taxon>
        <taxon>Bacillati</taxon>
        <taxon>Actinomycetota</taxon>
        <taxon>Actinomycetes</taxon>
        <taxon>Mycobacteriales</taxon>
        <taxon>Nocardiaceae</taxon>
        <taxon>Nocardia</taxon>
    </lineage>
</organism>
<dbReference type="GO" id="GO:0004029">
    <property type="term" value="F:aldehyde dehydrogenase (NAD+) activity"/>
    <property type="evidence" value="ECO:0007669"/>
    <property type="project" value="TreeGrafter"/>
</dbReference>
<keyword evidence="3" id="KW-0378">Hydrolase</keyword>
<dbReference type="RefSeq" id="WP_068041886.1">
    <property type="nucleotide sequence ID" value="NZ_JAAXOO010000005.1"/>
</dbReference>
<dbReference type="PANTHER" id="PTHR48079:SF6">
    <property type="entry name" value="NAD(P)-BINDING DOMAIN-CONTAINING PROTEIN-RELATED"/>
    <property type="match status" value="1"/>
</dbReference>
<name>A0A846XJQ7_9NOCA</name>